<protein>
    <submittedName>
        <fullName evidence="1">Uncharacterized protein</fullName>
    </submittedName>
</protein>
<gene>
    <name evidence="1" type="ORF">AB835_07860</name>
</gene>
<evidence type="ECO:0000313" key="2">
    <source>
        <dbReference type="Proteomes" id="UP000242502"/>
    </source>
</evidence>
<accession>A0A1D2QQ02</accession>
<evidence type="ECO:0000313" key="1">
    <source>
        <dbReference type="EMBL" id="ODS23620.1"/>
    </source>
</evidence>
<dbReference type="AlphaFoldDB" id="A0A1D2QQ02"/>
<reference evidence="1 2" key="1">
    <citation type="journal article" date="2016" name="Appl. Environ. Microbiol.">
        <title>Lack of Overt Genome Reduction in the Bryostatin-Producing Bryozoan Symbiont "Candidatus Endobugula sertula".</title>
        <authorList>
            <person name="Miller I.J."/>
            <person name="Vanee N."/>
            <person name="Fong S.S."/>
            <person name="Lim-Fong G.E."/>
            <person name="Kwan J.C."/>
        </authorList>
    </citation>
    <scope>NUCLEOTIDE SEQUENCE [LARGE SCALE GENOMIC DNA]</scope>
    <source>
        <strain evidence="1">AB1-4</strain>
    </source>
</reference>
<name>A0A1D2QQ02_9GAMM</name>
<dbReference type="EMBL" id="MDLC01000024">
    <property type="protein sequence ID" value="ODS23620.1"/>
    <property type="molecule type" value="Genomic_DNA"/>
</dbReference>
<organism evidence="1 2">
    <name type="scientific">Candidatus Endobugula sertula</name>
    <name type="common">Bugula neritina bacterial symbiont</name>
    <dbReference type="NCBI Taxonomy" id="62101"/>
    <lineage>
        <taxon>Bacteria</taxon>
        <taxon>Pseudomonadati</taxon>
        <taxon>Pseudomonadota</taxon>
        <taxon>Gammaproteobacteria</taxon>
        <taxon>Cellvibrionales</taxon>
        <taxon>Cellvibrionaceae</taxon>
        <taxon>Candidatus Endobugula</taxon>
    </lineage>
</organism>
<proteinExistence type="predicted"/>
<sequence>MINRILLTFFILSYSAWGLAIPKDVVEELDTYISIFKSGFPSEQIAVAKKLEWSGLSDPKLFDLIEKKIA</sequence>
<comment type="caution">
    <text evidence="1">The sequence shown here is derived from an EMBL/GenBank/DDBJ whole genome shotgun (WGS) entry which is preliminary data.</text>
</comment>
<dbReference type="Proteomes" id="UP000242502">
    <property type="component" value="Unassembled WGS sequence"/>
</dbReference>